<dbReference type="eggNOG" id="ENOG5032RWA">
    <property type="taxonomic scope" value="Bacteria"/>
</dbReference>
<gene>
    <name evidence="2" type="ORF">ATO9_15460</name>
</gene>
<dbReference type="OrthoDB" id="7351979at2"/>
<accession>A0A0A0ED25</accession>
<protein>
    <recommendedName>
        <fullName evidence="1">DUF6314 domain-containing protein</fullName>
    </recommendedName>
</protein>
<dbReference type="EMBL" id="AQQX01000006">
    <property type="protein sequence ID" value="KGM47988.1"/>
    <property type="molecule type" value="Genomic_DNA"/>
</dbReference>
<organism evidence="2 3">
    <name type="scientific">Pseudooceanicola atlanticus</name>
    <dbReference type="NCBI Taxonomy" id="1461694"/>
    <lineage>
        <taxon>Bacteria</taxon>
        <taxon>Pseudomonadati</taxon>
        <taxon>Pseudomonadota</taxon>
        <taxon>Alphaproteobacteria</taxon>
        <taxon>Rhodobacterales</taxon>
        <taxon>Paracoccaceae</taxon>
        <taxon>Pseudooceanicola</taxon>
    </lineage>
</organism>
<keyword evidence="3" id="KW-1185">Reference proteome</keyword>
<dbReference type="STRING" id="1461694.ATO9_15460"/>
<sequence length="134" mass="15407">MNLNDFEGIWALERQVSNAIGPDAVFAGHARFVQDEEGLILTEEGRMTIEGQVPMQGVRQYLWRQEGADIVVLFDDGRFFHRFHPDGTPEAGHDCAPDVYQVAYDFTAWPVWTARWQVVGPRKDYLMTSRYTRA</sequence>
<feature type="domain" description="DUF6314" evidence="1">
    <location>
        <begin position="6"/>
        <end position="133"/>
    </location>
</feature>
<dbReference type="Proteomes" id="UP000030004">
    <property type="component" value="Unassembled WGS sequence"/>
</dbReference>
<evidence type="ECO:0000313" key="2">
    <source>
        <dbReference type="EMBL" id="KGM47988.1"/>
    </source>
</evidence>
<reference evidence="2 3" key="1">
    <citation type="journal article" date="2015" name="Antonie Van Leeuwenhoek">
        <title>Pseudooceanicola atlanticus gen. nov. sp. nov., isolated from surface seawater of the Atlantic Ocean and reclassification of Oceanicola batsensis, Oceanicola marinus, Oceanicola nitratireducens, Oceanicola nanhaiensis, Oceanicola antarcticus and Oceanicola flagellatus, as Pseudooceanicola batsensis comb. nov., Pseudooceanicola marinus comb. nov., Pseudooceanicola nitratireducens comb. nov., Pseudooceanicola nanhaiensis comb. nov., Pseudooceanicola antarcticus comb. nov., and Pseudooceanicola flagellatus comb. nov.</title>
        <authorList>
            <person name="Lai Q."/>
            <person name="Li G."/>
            <person name="Liu X."/>
            <person name="Du Y."/>
            <person name="Sun F."/>
            <person name="Shao Z."/>
        </authorList>
    </citation>
    <scope>NUCLEOTIDE SEQUENCE [LARGE SCALE GENOMIC DNA]</scope>
    <source>
        <strain evidence="2 3">22II-s11g</strain>
    </source>
</reference>
<dbReference type="AlphaFoldDB" id="A0A0A0ED25"/>
<proteinExistence type="predicted"/>
<evidence type="ECO:0000259" key="1">
    <source>
        <dbReference type="Pfam" id="PF19834"/>
    </source>
</evidence>
<name>A0A0A0ED25_9RHOB</name>
<evidence type="ECO:0000313" key="3">
    <source>
        <dbReference type="Proteomes" id="UP000030004"/>
    </source>
</evidence>
<dbReference type="InterPro" id="IPR045632">
    <property type="entry name" value="DUF6314"/>
</dbReference>
<comment type="caution">
    <text evidence="2">The sequence shown here is derived from an EMBL/GenBank/DDBJ whole genome shotgun (WGS) entry which is preliminary data.</text>
</comment>
<dbReference type="Pfam" id="PF19834">
    <property type="entry name" value="DUF6314"/>
    <property type="match status" value="1"/>
</dbReference>